<evidence type="ECO:0000256" key="14">
    <source>
        <dbReference type="ARBA" id="ARBA00023014"/>
    </source>
</evidence>
<comment type="similarity">
    <text evidence="4">Belongs to the ETF-QO/FixC family.</text>
</comment>
<keyword evidence="26" id="KW-1185">Reference proteome</keyword>
<evidence type="ECO:0000256" key="10">
    <source>
        <dbReference type="ARBA" id="ARBA00022946"/>
    </source>
</evidence>
<dbReference type="GO" id="GO:0005743">
    <property type="term" value="C:mitochondrial inner membrane"/>
    <property type="evidence" value="ECO:0007669"/>
    <property type="project" value="UniProtKB-SubCell"/>
</dbReference>
<keyword evidence="17" id="KW-0472">Membrane</keyword>
<sequence length="560" mass="61199">MPARSDAEDLLNSERESMDYDLVIVGGGPAGLSAAIRFKQMAAETGEDLSVIVLEKGHEIGAHVLSGNVLDPRALDELIPDWKEKDAPIKTKATEDSFKWLLSETASVPLPTPPALDNHGNYVVSLSQVTRWMAEQAEELGVDIFPATPVSEGVFDDEGRLIGVATADVGIGKDGKPTDSFTRGMELRAKQTILAEGCRGSLSEDVMDRFSLRTGDPQTYSIGIKEVWEVDEDKCKPGLIQHTLGWPATMDVYSGSFLYHMEPNKIMVGLVVGLDYANPYINPYKEFQRYKHHPLISKHLEGGRRVAYGARCINTGGFQAIPKLTFPGGMLAGCSAGFVNVPRIKGTHTAMKSGALAGETAFKAMLEGGSASSGLGAEVTEYQTAMENSWVWSEMRSVRNYKPAFKKGLLAGMAYSGASAYVLGGREPWTFHWSKKDSECTKPAAECEKIEYPKPDGVLSFNLLENLSFSGTNHHDQPSHLRIKPGHENTPKDVSWKTYGAPESRFCPAGVYEYPEDDGRLVINSQNCVHCKCCSIKTPEQYIKWTVPESGGGGPDYQLM</sequence>
<evidence type="ECO:0000256" key="13">
    <source>
        <dbReference type="ARBA" id="ARBA00023004"/>
    </source>
</evidence>
<comment type="cofactor">
    <cofactor evidence="19">
        <name>[4Fe-4S] cluster</name>
        <dbReference type="ChEBI" id="CHEBI:49883"/>
    </cofactor>
    <text evidence="19">Binds 1 [4Fe-4S] cluster.</text>
</comment>
<comment type="catalytic activity">
    <reaction evidence="18 19">
        <text>a ubiquinone + reduced [electron-transfer flavoprotein] = a ubiquinol + oxidized [electron-transfer flavoprotein] + H(+)</text>
        <dbReference type="Rhea" id="RHEA:24052"/>
        <dbReference type="Rhea" id="RHEA-COMP:9565"/>
        <dbReference type="Rhea" id="RHEA-COMP:9566"/>
        <dbReference type="Rhea" id="RHEA-COMP:10685"/>
        <dbReference type="Rhea" id="RHEA-COMP:10686"/>
        <dbReference type="ChEBI" id="CHEBI:15378"/>
        <dbReference type="ChEBI" id="CHEBI:16389"/>
        <dbReference type="ChEBI" id="CHEBI:17976"/>
        <dbReference type="ChEBI" id="CHEBI:57692"/>
        <dbReference type="ChEBI" id="CHEBI:58307"/>
        <dbReference type="EC" id="1.5.5.1"/>
    </reaction>
</comment>
<dbReference type="GO" id="GO:0051539">
    <property type="term" value="F:4 iron, 4 sulfur cluster binding"/>
    <property type="evidence" value="ECO:0007669"/>
    <property type="project" value="UniProtKB-UniRule"/>
</dbReference>
<comment type="cofactor">
    <cofactor evidence="1 19">
        <name>FAD</name>
        <dbReference type="ChEBI" id="CHEBI:57692"/>
    </cofactor>
</comment>
<evidence type="ECO:0000256" key="3">
    <source>
        <dbReference type="ARBA" id="ARBA00004273"/>
    </source>
</evidence>
<evidence type="ECO:0000313" key="28">
    <source>
        <dbReference type="Proteomes" id="UP000325113"/>
    </source>
</evidence>
<comment type="subcellular location">
    <subcellularLocation>
        <location evidence="3">Mitochondrion inner membrane</location>
    </subcellularLocation>
</comment>
<dbReference type="EMBL" id="VLTN01000005">
    <property type="protein sequence ID" value="KAA0155987.1"/>
    <property type="molecule type" value="Genomic_DNA"/>
</dbReference>
<keyword evidence="8" id="KW-0999">Mitochondrion inner membrane</keyword>
<evidence type="ECO:0000256" key="6">
    <source>
        <dbReference type="ARBA" id="ARBA00022630"/>
    </source>
</evidence>
<dbReference type="InterPro" id="IPR007859">
    <property type="entry name" value="ETF-QO/FixX_C"/>
</dbReference>
<keyword evidence="9 19" id="KW-0274">FAD</keyword>
<name>A0A5A8CU24_CAFRO</name>
<evidence type="ECO:0000313" key="23">
    <source>
        <dbReference type="EMBL" id="KAA0171804.1"/>
    </source>
</evidence>
<dbReference type="PANTHER" id="PTHR10617:SF107">
    <property type="entry name" value="ELECTRON TRANSFER FLAVOPROTEIN-UBIQUINONE OXIDOREDUCTASE, MITOCHONDRIAL"/>
    <property type="match status" value="1"/>
</dbReference>
<evidence type="ECO:0000256" key="9">
    <source>
        <dbReference type="ARBA" id="ARBA00022827"/>
    </source>
</evidence>
<evidence type="ECO:0000256" key="1">
    <source>
        <dbReference type="ARBA" id="ARBA00001974"/>
    </source>
</evidence>
<keyword evidence="14 19" id="KW-0411">Iron-sulfur</keyword>
<dbReference type="Pfam" id="PF05187">
    <property type="entry name" value="Fer4_ETF_QO"/>
    <property type="match status" value="1"/>
</dbReference>
<dbReference type="EMBL" id="VLTM01000021">
    <property type="protein sequence ID" value="KAA0163618.1"/>
    <property type="molecule type" value="Genomic_DNA"/>
</dbReference>
<evidence type="ECO:0000256" key="15">
    <source>
        <dbReference type="ARBA" id="ARBA00023075"/>
    </source>
</evidence>
<keyword evidence="16" id="KW-0496">Mitochondrion</keyword>
<dbReference type="EC" id="1.5.5.1" evidence="19"/>
<keyword evidence="13 19" id="KW-0408">Iron</keyword>
<evidence type="ECO:0000256" key="17">
    <source>
        <dbReference type="ARBA" id="ARBA00023136"/>
    </source>
</evidence>
<comment type="function">
    <text evidence="2 19">Accepts electrons from ETF and reduces ubiquinone.</text>
</comment>
<proteinExistence type="inferred from homology"/>
<keyword evidence="10" id="KW-0809">Transit peptide</keyword>
<dbReference type="InterPro" id="IPR036188">
    <property type="entry name" value="FAD/NAD-bd_sf"/>
</dbReference>
<keyword evidence="12 19" id="KW-0560">Oxidoreductase</keyword>
<evidence type="ECO:0000256" key="2">
    <source>
        <dbReference type="ARBA" id="ARBA00002819"/>
    </source>
</evidence>
<dbReference type="InterPro" id="IPR040156">
    <property type="entry name" value="ETF-QO"/>
</dbReference>
<dbReference type="EMBL" id="VLTL01000004">
    <property type="protein sequence ID" value="KAA0171804.1"/>
    <property type="molecule type" value="Genomic_DNA"/>
</dbReference>
<dbReference type="SUPFAM" id="SSF51905">
    <property type="entry name" value="FAD/NAD(P)-binding domain"/>
    <property type="match status" value="1"/>
</dbReference>
<dbReference type="Pfam" id="PF13450">
    <property type="entry name" value="NAD_binding_8"/>
    <property type="match status" value="1"/>
</dbReference>
<evidence type="ECO:0000256" key="8">
    <source>
        <dbReference type="ARBA" id="ARBA00022792"/>
    </source>
</evidence>
<dbReference type="InterPro" id="IPR017896">
    <property type="entry name" value="4Fe4S_Fe-S-bd"/>
</dbReference>
<dbReference type="Pfam" id="PF21162">
    <property type="entry name" value="ETFQO_UQ-bd"/>
    <property type="match status" value="1"/>
</dbReference>
<dbReference type="FunFam" id="3.30.70.20:FF:000015">
    <property type="entry name" value="Electron transfer flavoprotein-ubiquinone oxidoreductase"/>
    <property type="match status" value="1"/>
</dbReference>
<dbReference type="AlphaFoldDB" id="A0A5A8CU24"/>
<dbReference type="SUPFAM" id="SSF54373">
    <property type="entry name" value="FAD-linked reductases, C-terminal domain"/>
    <property type="match status" value="1"/>
</dbReference>
<organism evidence="21 26">
    <name type="scientific">Cafeteria roenbergensis</name>
    <name type="common">Marine flagellate</name>
    <dbReference type="NCBI Taxonomy" id="33653"/>
    <lineage>
        <taxon>Eukaryota</taxon>
        <taxon>Sar</taxon>
        <taxon>Stramenopiles</taxon>
        <taxon>Bigyra</taxon>
        <taxon>Opalozoa</taxon>
        <taxon>Bicosoecida</taxon>
        <taxon>Cafeteriaceae</taxon>
        <taxon>Cafeteria</taxon>
    </lineage>
</organism>
<evidence type="ECO:0000313" key="22">
    <source>
        <dbReference type="EMBL" id="KAA0163618.1"/>
    </source>
</evidence>
<evidence type="ECO:0000256" key="4">
    <source>
        <dbReference type="ARBA" id="ARBA00006796"/>
    </source>
</evidence>
<dbReference type="EMBL" id="VLTO01000001">
    <property type="protein sequence ID" value="KAA0178423.1"/>
    <property type="molecule type" value="Genomic_DNA"/>
</dbReference>
<gene>
    <name evidence="24" type="ORF">FNF27_00272</name>
    <name evidence="23" type="ORF">FNF28_00440</name>
    <name evidence="21" type="ORF">FNF29_01406</name>
    <name evidence="22" type="ORF">FNF31_02779</name>
</gene>
<comment type="caution">
    <text evidence="21">The sequence shown here is derived from an EMBL/GenBank/DDBJ whole genome shotgun (WGS) entry which is preliminary data.</text>
</comment>
<dbReference type="Proteomes" id="UP000323011">
    <property type="component" value="Unassembled WGS sequence"/>
</dbReference>
<keyword evidence="11 19" id="KW-0249">Electron transport</keyword>
<evidence type="ECO:0000256" key="5">
    <source>
        <dbReference type="ARBA" id="ARBA00022448"/>
    </source>
</evidence>
<evidence type="ECO:0000256" key="18">
    <source>
        <dbReference type="ARBA" id="ARBA00052682"/>
    </source>
</evidence>
<dbReference type="Proteomes" id="UP000322899">
    <property type="component" value="Unassembled WGS sequence"/>
</dbReference>
<accession>A0A5A8CU24</accession>
<dbReference type="Gene3D" id="3.30.70.20">
    <property type="match status" value="1"/>
</dbReference>
<evidence type="ECO:0000256" key="11">
    <source>
        <dbReference type="ARBA" id="ARBA00022982"/>
    </source>
</evidence>
<dbReference type="Proteomes" id="UP000325113">
    <property type="component" value="Unassembled WGS sequence"/>
</dbReference>
<feature type="domain" description="4Fe-4S ferredoxin-type" evidence="20">
    <location>
        <begin position="519"/>
        <end position="548"/>
    </location>
</feature>
<evidence type="ECO:0000313" key="21">
    <source>
        <dbReference type="EMBL" id="KAA0155987.1"/>
    </source>
</evidence>
<protein>
    <recommendedName>
        <fullName evidence="19">Electron transfer flavoprotein-ubiquinone oxidoreductase</fullName>
        <shortName evidence="19">ETF-QO</shortName>
        <ecNumber evidence="19">1.5.5.1</ecNumber>
    </recommendedName>
</protein>
<dbReference type="SUPFAM" id="SSF54862">
    <property type="entry name" value="4Fe-4S ferredoxins"/>
    <property type="match status" value="1"/>
</dbReference>
<keyword evidence="5 19" id="KW-0813">Transport</keyword>
<dbReference type="PANTHER" id="PTHR10617">
    <property type="entry name" value="ELECTRON TRANSFER FLAVOPROTEIN-UBIQUINONE OXIDOREDUCTASE"/>
    <property type="match status" value="1"/>
</dbReference>
<dbReference type="Gene3D" id="3.50.50.60">
    <property type="entry name" value="FAD/NAD(P)-binding domain"/>
    <property type="match status" value="1"/>
</dbReference>
<dbReference type="OMA" id="INFQNCV"/>
<dbReference type="GO" id="GO:0046872">
    <property type="term" value="F:metal ion binding"/>
    <property type="evidence" value="ECO:0007669"/>
    <property type="project" value="UniProtKB-KW"/>
</dbReference>
<keyword evidence="15 19" id="KW-0830">Ubiquinone</keyword>
<evidence type="ECO:0000313" key="24">
    <source>
        <dbReference type="EMBL" id="KAA0178423.1"/>
    </source>
</evidence>
<dbReference type="GO" id="GO:0004174">
    <property type="term" value="F:electron-transferring-flavoprotein dehydrogenase activity"/>
    <property type="evidence" value="ECO:0007669"/>
    <property type="project" value="UniProtKB-UniRule"/>
</dbReference>
<evidence type="ECO:0000256" key="16">
    <source>
        <dbReference type="ARBA" id="ARBA00023128"/>
    </source>
</evidence>
<keyword evidence="6 19" id="KW-0285">Flavoprotein</keyword>
<evidence type="ECO:0000256" key="19">
    <source>
        <dbReference type="RuleBase" id="RU366068"/>
    </source>
</evidence>
<evidence type="ECO:0000256" key="7">
    <source>
        <dbReference type="ARBA" id="ARBA00022723"/>
    </source>
</evidence>
<dbReference type="OrthoDB" id="437331at2759"/>
<keyword evidence="7 19" id="KW-0479">Metal-binding</keyword>
<evidence type="ECO:0000313" key="27">
    <source>
        <dbReference type="Proteomes" id="UP000324907"/>
    </source>
</evidence>
<dbReference type="Gene3D" id="3.30.9.90">
    <property type="match status" value="1"/>
</dbReference>
<dbReference type="PROSITE" id="PS51379">
    <property type="entry name" value="4FE4S_FER_2"/>
    <property type="match status" value="1"/>
</dbReference>
<dbReference type="InterPro" id="IPR049398">
    <property type="entry name" value="ETF-QO/FixC_UQ-bd"/>
</dbReference>
<evidence type="ECO:0000313" key="25">
    <source>
        <dbReference type="Proteomes" id="UP000322899"/>
    </source>
</evidence>
<reference evidence="25 26" key="1">
    <citation type="submission" date="2019-07" db="EMBL/GenBank/DDBJ databases">
        <title>Genomes of Cafeteria roenbergensis.</title>
        <authorList>
            <person name="Fischer M.G."/>
            <person name="Hackl T."/>
            <person name="Roman M."/>
        </authorList>
    </citation>
    <scope>NUCLEOTIDE SEQUENCE [LARGE SCALE GENOMIC DNA]</scope>
    <source>
        <strain evidence="21 26">BVI</strain>
        <strain evidence="22 28">Cflag</strain>
        <strain evidence="24 25">E4-10P</strain>
        <strain evidence="23 27">RCC970-E3</strain>
    </source>
</reference>
<dbReference type="Proteomes" id="UP000324907">
    <property type="component" value="Unassembled WGS sequence"/>
</dbReference>
<evidence type="ECO:0000259" key="20">
    <source>
        <dbReference type="PROSITE" id="PS51379"/>
    </source>
</evidence>
<evidence type="ECO:0000256" key="12">
    <source>
        <dbReference type="ARBA" id="ARBA00023002"/>
    </source>
</evidence>
<evidence type="ECO:0000313" key="26">
    <source>
        <dbReference type="Proteomes" id="UP000323011"/>
    </source>
</evidence>